<protein>
    <submittedName>
        <fullName evidence="7">Patatin-like phospholipase family protein</fullName>
    </submittedName>
</protein>
<sequence>MDHPMTTAFVLTGGGSLGAVQVGMLQALSERGITPDLLVGTSCGALNAAWVAGQGMSRDSLSELARVWTSLRRSDLFPVDARQVLRGLAGLSPAVVSNRKLRQFIHAHASIHDLAKAQVPTYLVAADLLSGRDVLISTGDLSTGVLASCAIPGVLPPVEHAGAQLIDGALARHAGIAQAVDLGASVVYILPTGAACALPRPPRSAAGAALHSLTLLIQQRLIHETATLQAATTIKLLPPLCPLAVSAADFSHAEELITRAHRSSLEWIDSGGTELAEPERFLSLHHHDRVPGIAPQTSTRPRVSQPHRSRGDSPSPQVDSCAR</sequence>
<keyword evidence="3 4" id="KW-0443">Lipid metabolism</keyword>
<evidence type="ECO:0000259" key="6">
    <source>
        <dbReference type="PROSITE" id="PS51635"/>
    </source>
</evidence>
<feature type="short sequence motif" description="DGA/G" evidence="4">
    <location>
        <begin position="167"/>
        <end position="169"/>
    </location>
</feature>
<dbReference type="PROSITE" id="PS51635">
    <property type="entry name" value="PNPLA"/>
    <property type="match status" value="1"/>
</dbReference>
<dbReference type="EMBL" id="BAABAH010000003">
    <property type="protein sequence ID" value="GAA3811270.1"/>
    <property type="molecule type" value="Genomic_DNA"/>
</dbReference>
<gene>
    <name evidence="7" type="ORF">GCM10022242_12210</name>
</gene>
<feature type="region of interest" description="Disordered" evidence="5">
    <location>
        <begin position="289"/>
        <end position="323"/>
    </location>
</feature>
<keyword evidence="8" id="KW-1185">Reference proteome</keyword>
<feature type="active site" description="Nucleophile" evidence="4">
    <location>
        <position position="42"/>
    </location>
</feature>
<dbReference type="Gene3D" id="3.40.1090.10">
    <property type="entry name" value="Cytosolic phospholipase A2 catalytic domain"/>
    <property type="match status" value="1"/>
</dbReference>
<evidence type="ECO:0000256" key="2">
    <source>
        <dbReference type="ARBA" id="ARBA00022963"/>
    </source>
</evidence>
<feature type="domain" description="PNPLA" evidence="6">
    <location>
        <begin position="9"/>
        <end position="180"/>
    </location>
</feature>
<reference evidence="8" key="1">
    <citation type="journal article" date="2019" name="Int. J. Syst. Evol. Microbiol.">
        <title>The Global Catalogue of Microorganisms (GCM) 10K type strain sequencing project: providing services to taxonomists for standard genome sequencing and annotation.</title>
        <authorList>
            <consortium name="The Broad Institute Genomics Platform"/>
            <consortium name="The Broad Institute Genome Sequencing Center for Infectious Disease"/>
            <person name="Wu L."/>
            <person name="Ma J."/>
        </authorList>
    </citation>
    <scope>NUCLEOTIDE SEQUENCE [LARGE SCALE GENOMIC DNA]</scope>
    <source>
        <strain evidence="8">JCM 16953</strain>
    </source>
</reference>
<organism evidence="7 8">
    <name type="scientific">Nocardioides panacisoli</name>
    <dbReference type="NCBI Taxonomy" id="627624"/>
    <lineage>
        <taxon>Bacteria</taxon>
        <taxon>Bacillati</taxon>
        <taxon>Actinomycetota</taxon>
        <taxon>Actinomycetes</taxon>
        <taxon>Propionibacteriales</taxon>
        <taxon>Nocardioidaceae</taxon>
        <taxon>Nocardioides</taxon>
    </lineage>
</organism>
<proteinExistence type="predicted"/>
<dbReference type="PANTHER" id="PTHR14226:SF57">
    <property type="entry name" value="BLR7027 PROTEIN"/>
    <property type="match status" value="1"/>
</dbReference>
<dbReference type="InterPro" id="IPR016035">
    <property type="entry name" value="Acyl_Trfase/lysoPLipase"/>
</dbReference>
<dbReference type="Proteomes" id="UP001501821">
    <property type="component" value="Unassembled WGS sequence"/>
</dbReference>
<feature type="active site" description="Proton acceptor" evidence="4">
    <location>
        <position position="167"/>
    </location>
</feature>
<keyword evidence="1 4" id="KW-0378">Hydrolase</keyword>
<keyword evidence="2 4" id="KW-0442">Lipid degradation</keyword>
<dbReference type="InterPro" id="IPR002641">
    <property type="entry name" value="PNPLA_dom"/>
</dbReference>
<dbReference type="InterPro" id="IPR050301">
    <property type="entry name" value="NTE"/>
</dbReference>
<feature type="compositionally biased region" description="Polar residues" evidence="5">
    <location>
        <begin position="312"/>
        <end position="323"/>
    </location>
</feature>
<feature type="short sequence motif" description="GXSXG" evidence="4">
    <location>
        <begin position="40"/>
        <end position="44"/>
    </location>
</feature>
<evidence type="ECO:0000256" key="3">
    <source>
        <dbReference type="ARBA" id="ARBA00023098"/>
    </source>
</evidence>
<feature type="short sequence motif" description="GXGXXG" evidence="4">
    <location>
        <begin position="13"/>
        <end position="18"/>
    </location>
</feature>
<evidence type="ECO:0000256" key="4">
    <source>
        <dbReference type="PROSITE-ProRule" id="PRU01161"/>
    </source>
</evidence>
<evidence type="ECO:0000256" key="5">
    <source>
        <dbReference type="SAM" id="MobiDB-lite"/>
    </source>
</evidence>
<comment type="caution">
    <text evidence="7">The sequence shown here is derived from an EMBL/GenBank/DDBJ whole genome shotgun (WGS) entry which is preliminary data.</text>
</comment>
<evidence type="ECO:0000313" key="7">
    <source>
        <dbReference type="EMBL" id="GAA3811270.1"/>
    </source>
</evidence>
<name>A0ABP7I682_9ACTN</name>
<accession>A0ABP7I682</accession>
<dbReference type="PANTHER" id="PTHR14226">
    <property type="entry name" value="NEUROPATHY TARGET ESTERASE/SWISS CHEESE D.MELANOGASTER"/>
    <property type="match status" value="1"/>
</dbReference>
<evidence type="ECO:0000256" key="1">
    <source>
        <dbReference type="ARBA" id="ARBA00022801"/>
    </source>
</evidence>
<evidence type="ECO:0000313" key="8">
    <source>
        <dbReference type="Proteomes" id="UP001501821"/>
    </source>
</evidence>
<dbReference type="Pfam" id="PF01734">
    <property type="entry name" value="Patatin"/>
    <property type="match status" value="1"/>
</dbReference>
<dbReference type="SUPFAM" id="SSF52151">
    <property type="entry name" value="FabD/lysophospholipase-like"/>
    <property type="match status" value="1"/>
</dbReference>